<accession>A0A5B7HUY2</accession>
<keyword evidence="3" id="KW-1185">Reference proteome</keyword>
<dbReference type="Proteomes" id="UP000324222">
    <property type="component" value="Unassembled WGS sequence"/>
</dbReference>
<dbReference type="EMBL" id="VSRR010044353">
    <property type="protein sequence ID" value="MPC76841.1"/>
    <property type="molecule type" value="Genomic_DNA"/>
</dbReference>
<feature type="compositionally biased region" description="Basic and acidic residues" evidence="1">
    <location>
        <begin position="126"/>
        <end position="138"/>
    </location>
</feature>
<proteinExistence type="predicted"/>
<dbReference type="AlphaFoldDB" id="A0A5B7HUY2"/>
<protein>
    <submittedName>
        <fullName evidence="2">Uncharacterized protein</fullName>
    </submittedName>
</protein>
<organism evidence="2 3">
    <name type="scientific">Portunus trituberculatus</name>
    <name type="common">Swimming crab</name>
    <name type="synonym">Neptunus trituberculatus</name>
    <dbReference type="NCBI Taxonomy" id="210409"/>
    <lineage>
        <taxon>Eukaryota</taxon>
        <taxon>Metazoa</taxon>
        <taxon>Ecdysozoa</taxon>
        <taxon>Arthropoda</taxon>
        <taxon>Crustacea</taxon>
        <taxon>Multicrustacea</taxon>
        <taxon>Malacostraca</taxon>
        <taxon>Eumalacostraca</taxon>
        <taxon>Eucarida</taxon>
        <taxon>Decapoda</taxon>
        <taxon>Pleocyemata</taxon>
        <taxon>Brachyura</taxon>
        <taxon>Eubrachyura</taxon>
        <taxon>Portunoidea</taxon>
        <taxon>Portunidae</taxon>
        <taxon>Portuninae</taxon>
        <taxon>Portunus</taxon>
    </lineage>
</organism>
<comment type="caution">
    <text evidence="2">The sequence shown here is derived from an EMBL/GenBank/DDBJ whole genome shotgun (WGS) entry which is preliminary data.</text>
</comment>
<name>A0A5B7HUY2_PORTR</name>
<dbReference type="OrthoDB" id="6378089at2759"/>
<evidence type="ECO:0000313" key="2">
    <source>
        <dbReference type="EMBL" id="MPC76841.1"/>
    </source>
</evidence>
<evidence type="ECO:0000256" key="1">
    <source>
        <dbReference type="SAM" id="MobiDB-lite"/>
    </source>
</evidence>
<gene>
    <name evidence="2" type="ORF">E2C01_071274</name>
</gene>
<sequence length="138" mass="15416">MKARPKLNRSRIRQYPTTSYTPTMFTVVNDQAIPPELPVAGPPPPRKILKRSVTSARDTRAGVASPVMVYPQQNSRPVPEPHRQILDPKVQKEIAMLQGKEVSLNSGPGPGVKGFRHIPSHTARSLNERFTEERMITT</sequence>
<evidence type="ECO:0000313" key="3">
    <source>
        <dbReference type="Proteomes" id="UP000324222"/>
    </source>
</evidence>
<reference evidence="2 3" key="1">
    <citation type="submission" date="2019-05" db="EMBL/GenBank/DDBJ databases">
        <title>Another draft genome of Portunus trituberculatus and its Hox gene families provides insights of decapod evolution.</title>
        <authorList>
            <person name="Jeong J.-H."/>
            <person name="Song I."/>
            <person name="Kim S."/>
            <person name="Choi T."/>
            <person name="Kim D."/>
            <person name="Ryu S."/>
            <person name="Kim W."/>
        </authorList>
    </citation>
    <scope>NUCLEOTIDE SEQUENCE [LARGE SCALE GENOMIC DNA]</scope>
    <source>
        <tissue evidence="2">Muscle</tissue>
    </source>
</reference>
<feature type="region of interest" description="Disordered" evidence="1">
    <location>
        <begin position="102"/>
        <end position="138"/>
    </location>
</feature>